<evidence type="ECO:0000313" key="3">
    <source>
        <dbReference type="Proteomes" id="UP000249852"/>
    </source>
</evidence>
<gene>
    <name evidence="2" type="ORF">BC673_1511</name>
</gene>
<protein>
    <recommendedName>
        <fullName evidence="4">EcsC protein family</fullName>
    </recommendedName>
</protein>
<reference evidence="2 3" key="1">
    <citation type="submission" date="2018-06" db="EMBL/GenBank/DDBJ databases">
        <title>Genomic Encyclopedia of Archaeal and Bacterial Type Strains, Phase II (KMG-II): from individual species to whole genera.</title>
        <authorList>
            <person name="Goeker M."/>
        </authorList>
    </citation>
    <scope>NUCLEOTIDE SEQUENCE [LARGE SCALE GENOMIC DNA]</scope>
    <source>
        <strain evidence="2 3">DSM 18710</strain>
    </source>
</reference>
<name>A0ABX9DQ38_9BACT</name>
<evidence type="ECO:0000313" key="2">
    <source>
        <dbReference type="EMBL" id="RAS40419.1"/>
    </source>
</evidence>
<evidence type="ECO:0008006" key="4">
    <source>
        <dbReference type="Google" id="ProtNLM"/>
    </source>
</evidence>
<organism evidence="2 3">
    <name type="scientific">Prevotella pallens</name>
    <dbReference type="NCBI Taxonomy" id="60133"/>
    <lineage>
        <taxon>Bacteria</taxon>
        <taxon>Pseudomonadati</taxon>
        <taxon>Bacteroidota</taxon>
        <taxon>Bacteroidia</taxon>
        <taxon>Bacteroidales</taxon>
        <taxon>Prevotellaceae</taxon>
        <taxon>Prevotella</taxon>
    </lineage>
</organism>
<keyword evidence="3" id="KW-1185">Reference proteome</keyword>
<feature type="transmembrane region" description="Helical" evidence="1">
    <location>
        <begin position="179"/>
        <end position="199"/>
    </location>
</feature>
<dbReference type="EMBL" id="QLTQ01000051">
    <property type="protein sequence ID" value="RAS40419.1"/>
    <property type="molecule type" value="Genomic_DNA"/>
</dbReference>
<proteinExistence type="predicted"/>
<sequence>MTLRLLDIAEKAKKGEYDAARDGFSTEELIKIDHILKQGVKAGITAATISLVLKVAPELYKCLDELLSNGTIDEEELKSIGFAALEGSTEGFIRGFVSATIMTSCTSGFWGEALKSATPEVIGGMTVILMNTLKDSFLLAKGDITQNDFTYNLQRNIFVTGCGLGGGVLLQSCLPMIPFAYLLGNFVGSMVGSFAFVAYEQAILSYCISSGSTFFGLVDQNYKLPDDVLKELGVNLFAYEKYTSNESSVSTYTPSQYEPNLYNASMVKILRRGVISVRQVGYI</sequence>
<keyword evidence="1" id="KW-0472">Membrane</keyword>
<dbReference type="Proteomes" id="UP000249852">
    <property type="component" value="Unassembled WGS sequence"/>
</dbReference>
<dbReference type="RefSeq" id="WP_006044837.1">
    <property type="nucleotide sequence ID" value="NZ_QLTQ01000051.1"/>
</dbReference>
<keyword evidence="1" id="KW-1133">Transmembrane helix</keyword>
<accession>A0ABX9DQ38</accession>
<comment type="caution">
    <text evidence="2">The sequence shown here is derived from an EMBL/GenBank/DDBJ whole genome shotgun (WGS) entry which is preliminary data.</text>
</comment>
<keyword evidence="1" id="KW-0812">Transmembrane</keyword>
<evidence type="ECO:0000256" key="1">
    <source>
        <dbReference type="SAM" id="Phobius"/>
    </source>
</evidence>